<proteinExistence type="predicted"/>
<dbReference type="AlphaFoldDB" id="A0A5C4LZS1"/>
<dbReference type="Gene3D" id="1.10.530.10">
    <property type="match status" value="1"/>
</dbReference>
<dbReference type="RefSeq" id="WP_139098564.1">
    <property type="nucleotide sequence ID" value="NZ_VDFW01000019.1"/>
</dbReference>
<dbReference type="InterPro" id="IPR043992">
    <property type="entry name" value="SLT_3"/>
</dbReference>
<feature type="domain" description="Transglycosylase SLT" evidence="2">
    <location>
        <begin position="10"/>
        <end position="102"/>
    </location>
</feature>
<keyword evidence="4" id="KW-1185">Reference proteome</keyword>
<comment type="caution">
    <text evidence="3">The sequence shown here is derived from an EMBL/GenBank/DDBJ whole genome shotgun (WGS) entry which is preliminary data.</text>
</comment>
<evidence type="ECO:0000256" key="1">
    <source>
        <dbReference type="SAM" id="MobiDB-lite"/>
    </source>
</evidence>
<dbReference type="Proteomes" id="UP000305546">
    <property type="component" value="Unassembled WGS sequence"/>
</dbReference>
<feature type="compositionally biased region" description="Basic residues" evidence="1">
    <location>
        <begin position="125"/>
        <end position="144"/>
    </location>
</feature>
<protein>
    <submittedName>
        <fullName evidence="3">Lytic transglycosylase</fullName>
    </submittedName>
</protein>
<dbReference type="InterPro" id="IPR022536">
    <property type="entry name" value="EspC"/>
</dbReference>
<organism evidence="3 4">
    <name type="scientific">Amycolatopsis alkalitolerans</name>
    <dbReference type="NCBI Taxonomy" id="2547244"/>
    <lineage>
        <taxon>Bacteria</taxon>
        <taxon>Bacillati</taxon>
        <taxon>Actinomycetota</taxon>
        <taxon>Actinomycetes</taxon>
        <taxon>Pseudonocardiales</taxon>
        <taxon>Pseudonocardiaceae</taxon>
        <taxon>Amycolatopsis</taxon>
    </lineage>
</organism>
<name>A0A5C4LZS1_9PSEU</name>
<dbReference type="Pfam" id="PF10824">
    <property type="entry name" value="T7SS_ESX_EspC"/>
    <property type="match status" value="1"/>
</dbReference>
<dbReference type="SUPFAM" id="SSF53955">
    <property type="entry name" value="Lysozyme-like"/>
    <property type="match status" value="1"/>
</dbReference>
<evidence type="ECO:0000313" key="4">
    <source>
        <dbReference type="Proteomes" id="UP000305546"/>
    </source>
</evidence>
<dbReference type="Pfam" id="PF18896">
    <property type="entry name" value="SLT_3"/>
    <property type="match status" value="1"/>
</dbReference>
<feature type="region of interest" description="Disordered" evidence="1">
    <location>
        <begin position="117"/>
        <end position="157"/>
    </location>
</feature>
<reference evidence="3 4" key="1">
    <citation type="submission" date="2019-06" db="EMBL/GenBank/DDBJ databases">
        <title>Amycolatopsis alkalitolerans sp. nov., isolated from Gastrodia elata Blume.</title>
        <authorList>
            <person name="Narsing Rao M.P."/>
            <person name="Li W.J."/>
        </authorList>
    </citation>
    <scope>NUCLEOTIDE SEQUENCE [LARGE SCALE GENOMIC DNA]</scope>
    <source>
        <strain evidence="3 4">SYSUP0005</strain>
    </source>
</reference>
<gene>
    <name evidence="3" type="ORF">FG385_21535</name>
</gene>
<dbReference type="InterPro" id="IPR023346">
    <property type="entry name" value="Lysozyme-like_dom_sf"/>
</dbReference>
<accession>A0A5C4LZS1</accession>
<sequence>MSTLSAEQIAQHAYKAGFRGHALTTAVAVAMAESGGNAHAHNGTPPDNSYGLWQVNMLGSLGPARREQFHLDSNKELFNADENAKAAYAISSHGKSFEPWSTYTNGAYKKHLAAAKKAAEDVAKHHGKATHHKGSSHDKGHHKGNGHDGYRVDPGQFHTYTKKAGHVAGELRSVGSRTVHAVTGIAKDSFGKVGEETGFADALGDFSRSLERQVAATGKTAQGLGSQISQAAKTYQGHEEDTGLELKKFDAKGVLG</sequence>
<dbReference type="OrthoDB" id="140937at2"/>
<dbReference type="EMBL" id="VDFW01000019">
    <property type="protein sequence ID" value="TNC23607.1"/>
    <property type="molecule type" value="Genomic_DNA"/>
</dbReference>
<evidence type="ECO:0000259" key="2">
    <source>
        <dbReference type="Pfam" id="PF18896"/>
    </source>
</evidence>
<evidence type="ECO:0000313" key="3">
    <source>
        <dbReference type="EMBL" id="TNC23607.1"/>
    </source>
</evidence>
<dbReference type="GO" id="GO:0009306">
    <property type="term" value="P:protein secretion"/>
    <property type="evidence" value="ECO:0007669"/>
    <property type="project" value="InterPro"/>
</dbReference>